<dbReference type="InterPro" id="IPR014782">
    <property type="entry name" value="Peptidase_M1_dom"/>
</dbReference>
<keyword evidence="12" id="KW-1185">Reference proteome</keyword>
<feature type="compositionally biased region" description="Low complexity" evidence="8">
    <location>
        <begin position="415"/>
        <end position="426"/>
    </location>
</feature>
<dbReference type="GO" id="GO:0005669">
    <property type="term" value="C:transcription factor TFIID complex"/>
    <property type="evidence" value="ECO:0007669"/>
    <property type="project" value="InterPro"/>
</dbReference>
<keyword evidence="6" id="KW-0539">Nucleus</keyword>
<dbReference type="InterPro" id="IPR027268">
    <property type="entry name" value="Peptidase_M4/M1_CTD_sf"/>
</dbReference>
<dbReference type="SUPFAM" id="SSF48371">
    <property type="entry name" value="ARM repeat"/>
    <property type="match status" value="1"/>
</dbReference>
<evidence type="ECO:0000256" key="5">
    <source>
        <dbReference type="ARBA" id="ARBA00023163"/>
    </source>
</evidence>
<dbReference type="Pfam" id="PF25316">
    <property type="entry name" value="TAF2_3rd"/>
    <property type="match status" value="1"/>
</dbReference>
<dbReference type="Pfam" id="PF01433">
    <property type="entry name" value="Peptidase_M1"/>
    <property type="match status" value="1"/>
</dbReference>
<accession>A0AAU9WBQ8</accession>
<sequence length="1444" mass="162799">MRKGSESPRNFKLIHQTLCITSIDFKRKCLFGYVELRILPLTSNLTRVKLNSKQCRIMRVCVRDERRSGEHDWYDAGFQLDDPGKVVCPDNKKRNLDHFLACMQSSVNAVDPETGGGELTVRIPKEVLSCAHEGKQFRVSIEFSLEHPLGGIQFVIPKGEGTMSQRSAHLFSYGCANSSRLWFPCVDCYSELCTWNIDITVDKDMVAVSCGDLKEQVLTPDEKKKTYHYTLSIPTSAPNIALAVGPFEIHVDPVMPEVTHFCLPGLRPVLKNATAFLHEAFEFYEEYLSCRYPYTYYKQVFVDQAYDILSPYASMTIFNTSLLHSSRVIDQGFETRKYLSQALAEQFFGCYLCIQTWSDFWLSRGISGYLFGLFMKKMFGKNEYRHWIREESKQVCQYEMQGPGLPPLHSAGTLSSSSVQGSSSGQAPESPGGGSPHMHPHLTSGKNLEIVWSKSHLVMRMIEMRIGQEPLLQVFNKLLSLANSAAQPRADYSLWSNLLLSTSGFLKSISTVSGKDINVFVDQWICHSGVAKFHGSFVFNRKRNIVELQIKQDMSRGTVKYLGPLTVCIQELDGSFNHTVQIEDVYSRHEIPCHSKSRRNKKKKIPLMTGEEVDMNLDAMDSDSPVLWVRIDPEVSWLRYVSFEQPDYMWQYQLRHERDVIAQSEAIKALEQFATQATRQTLIDIINQNGCFYKVRLEACFCLAKVATACASSSSSSWHGHTTMIGIFRDMFGSQSCPHIVKYNDFTNFISYFIQKALPVATASVRNVHSQCPREVLQFILDLIKYNDNRLNKYTDSHYRSALIDALASTVTPGVSIVTTNRHVHISLNDGSTVVKLTEETQLILGEVTRQLNLEKLLPTYRYVVSVSCLKALRVLQVNGQIPSDPAAFEYYASYGHFEDIRLAAIECLVDLSKSENLERGMIYLIGLIERDPVPFIRHYTLCSLTKNPPFSRKSESSLNNLDLVESLWRLINTSSSVDARLRRDGVELYNALWGRLTPGCVPPQGMGIVIDLKERKIMSLSPLPPPASPGSVSGEESTTSKKGQKRKASRATSPAELSHLDSQPGTPVSVESANSEASKLRLKIKIGGEESGTESGGETRVKPALEPGAPTHKKHKKKKKKHKIKDEREKRKLSTSSNIPQPSAEFPIVLFNELDYQTSSQNDYTRLKEEEYHVWGQTVGDEKREFRYRSVIVMPGRTLTFKAGFLSGNKFTSSIYNITNISNIHLWMFDNQDVGGSSGIWYTQWPHWEMNFALKLEPCPNCSRPDCGSKTCYFGTCGISGECQCITGYSGENCTTRPTDLEKFPSIQYPLILFPGTYFQGAPKKVEPDAFEVFAQNSQSKLLYTYQSMRILFQRKITFSRVDHNAEVELPIGRDIEDIPLFMIMNEDVGDELWINYSPAIELSFAVKVEDNPACTNCSYVGGSCFNGSCVCLPGYGGENCDS</sequence>
<protein>
    <recommendedName>
        <fullName evidence="3">Transcription initiation factor TFIID subunit 2</fullName>
    </recommendedName>
    <alternativeName>
        <fullName evidence="7">Transcription initiation factor TFIID 150 kDa subunit</fullName>
    </alternativeName>
</protein>
<dbReference type="InterPro" id="IPR057991">
    <property type="entry name" value="TPR_TAF2_C"/>
</dbReference>
<feature type="domain" description="EGF-like" evidence="9 10">
    <location>
        <begin position="1284"/>
        <end position="1295"/>
    </location>
</feature>
<feature type="compositionally biased region" description="Polar residues" evidence="8">
    <location>
        <begin position="1061"/>
        <end position="1078"/>
    </location>
</feature>
<comment type="subcellular location">
    <subcellularLocation>
        <location evidence="1">Nucleus</location>
    </subcellularLocation>
</comment>
<dbReference type="InterPro" id="IPR000742">
    <property type="entry name" value="EGF"/>
</dbReference>
<dbReference type="Gene3D" id="1.10.390.10">
    <property type="entry name" value="Neutral Protease Domain 2"/>
    <property type="match status" value="1"/>
</dbReference>
<dbReference type="EMBL" id="CALNXJ010000012">
    <property type="protein sequence ID" value="CAH3111349.1"/>
    <property type="molecule type" value="Genomic_DNA"/>
</dbReference>
<dbReference type="Proteomes" id="UP001159428">
    <property type="component" value="Unassembled WGS sequence"/>
</dbReference>
<dbReference type="Pfam" id="PF25577">
    <property type="entry name" value="TPR_TAF2_C"/>
    <property type="match status" value="1"/>
</dbReference>
<dbReference type="GO" id="GO:0000976">
    <property type="term" value="F:transcription cis-regulatory region binding"/>
    <property type="evidence" value="ECO:0007669"/>
    <property type="project" value="TreeGrafter"/>
</dbReference>
<evidence type="ECO:0000259" key="10">
    <source>
        <dbReference type="PROSITE" id="PS01186"/>
    </source>
</evidence>
<dbReference type="GO" id="GO:0003682">
    <property type="term" value="F:chromatin binding"/>
    <property type="evidence" value="ECO:0007669"/>
    <property type="project" value="TreeGrafter"/>
</dbReference>
<dbReference type="GO" id="GO:0008270">
    <property type="term" value="F:zinc ion binding"/>
    <property type="evidence" value="ECO:0007669"/>
    <property type="project" value="InterPro"/>
</dbReference>
<dbReference type="GO" id="GO:0016251">
    <property type="term" value="F:RNA polymerase II general transcription initiation factor activity"/>
    <property type="evidence" value="ECO:0007669"/>
    <property type="project" value="TreeGrafter"/>
</dbReference>
<feature type="compositionally biased region" description="Basic residues" evidence="8">
    <location>
        <begin position="1112"/>
        <end position="1124"/>
    </location>
</feature>
<evidence type="ECO:0000256" key="1">
    <source>
        <dbReference type="ARBA" id="ARBA00004123"/>
    </source>
</evidence>
<dbReference type="PROSITE" id="PS01186">
    <property type="entry name" value="EGF_2"/>
    <property type="match status" value="1"/>
</dbReference>
<feature type="region of interest" description="Disordered" evidence="8">
    <location>
        <begin position="1021"/>
        <end position="1142"/>
    </location>
</feature>
<dbReference type="GO" id="GO:0008237">
    <property type="term" value="F:metallopeptidase activity"/>
    <property type="evidence" value="ECO:0007669"/>
    <property type="project" value="InterPro"/>
</dbReference>
<evidence type="ECO:0000259" key="9">
    <source>
        <dbReference type="PROSITE" id="PS00022"/>
    </source>
</evidence>
<evidence type="ECO:0000256" key="6">
    <source>
        <dbReference type="ARBA" id="ARBA00023242"/>
    </source>
</evidence>
<evidence type="ECO:0000256" key="2">
    <source>
        <dbReference type="ARBA" id="ARBA00010937"/>
    </source>
</evidence>
<comment type="caution">
    <text evidence="11">The sequence shown here is derived from an EMBL/GenBank/DDBJ whole genome shotgun (WGS) entry which is preliminary data.</text>
</comment>
<dbReference type="FunFam" id="2.60.40.1730:FF:000003">
    <property type="entry name" value="Transcription initiation factor TFIID subunit 2"/>
    <property type="match status" value="1"/>
</dbReference>
<evidence type="ECO:0000256" key="8">
    <source>
        <dbReference type="SAM" id="MobiDB-lite"/>
    </source>
</evidence>
<dbReference type="CDD" id="cd09839">
    <property type="entry name" value="M1_like_TAF2"/>
    <property type="match status" value="1"/>
</dbReference>
<gene>
    <name evidence="11" type="ORF">PMEA_00004063</name>
</gene>
<reference evidence="11 12" key="1">
    <citation type="submission" date="2022-05" db="EMBL/GenBank/DDBJ databases">
        <authorList>
            <consortium name="Genoscope - CEA"/>
            <person name="William W."/>
        </authorList>
    </citation>
    <scope>NUCLEOTIDE SEQUENCE [LARGE SCALE GENOMIC DNA]</scope>
</reference>
<dbReference type="PROSITE" id="PS00022">
    <property type="entry name" value="EGF_1"/>
    <property type="match status" value="1"/>
</dbReference>
<name>A0AAU9WBQ8_9CNID</name>
<evidence type="ECO:0000313" key="12">
    <source>
        <dbReference type="Proteomes" id="UP001159428"/>
    </source>
</evidence>
<evidence type="ECO:0000256" key="3">
    <source>
        <dbReference type="ARBA" id="ARBA00017363"/>
    </source>
</evidence>
<dbReference type="GO" id="GO:0051123">
    <property type="term" value="P:RNA polymerase II preinitiation complex assembly"/>
    <property type="evidence" value="ECO:0007669"/>
    <property type="project" value="UniProtKB-ARBA"/>
</dbReference>
<proteinExistence type="inferred from homology"/>
<keyword evidence="4" id="KW-0805">Transcription regulation</keyword>
<dbReference type="PANTHER" id="PTHR15137">
    <property type="entry name" value="TRANSCRIPTION INITIATION FACTOR TFIID"/>
    <property type="match status" value="1"/>
</dbReference>
<evidence type="ECO:0000256" key="4">
    <source>
        <dbReference type="ARBA" id="ARBA00023015"/>
    </source>
</evidence>
<dbReference type="SUPFAM" id="SSF55486">
    <property type="entry name" value="Metalloproteases ('zincins'), catalytic domain"/>
    <property type="match status" value="1"/>
</dbReference>
<dbReference type="PANTHER" id="PTHR15137:SF9">
    <property type="entry name" value="TRANSCRIPTION INITIATION FACTOR TFIID SUBUNIT 2"/>
    <property type="match status" value="1"/>
</dbReference>
<dbReference type="SUPFAM" id="SSF63737">
    <property type="entry name" value="Leukotriene A4 hydrolase N-terminal domain"/>
    <property type="match status" value="1"/>
</dbReference>
<keyword evidence="5" id="KW-0804">Transcription</keyword>
<dbReference type="Gene3D" id="2.60.40.1730">
    <property type="entry name" value="tricorn interacting facor f3 domain"/>
    <property type="match status" value="1"/>
</dbReference>
<evidence type="ECO:0000313" key="11">
    <source>
        <dbReference type="EMBL" id="CAH3111349.1"/>
    </source>
</evidence>
<dbReference type="InterPro" id="IPR057345">
    <property type="entry name" value="Ig-like_TAF2"/>
</dbReference>
<organism evidence="11 12">
    <name type="scientific">Pocillopora meandrina</name>
    <dbReference type="NCBI Taxonomy" id="46732"/>
    <lineage>
        <taxon>Eukaryota</taxon>
        <taxon>Metazoa</taxon>
        <taxon>Cnidaria</taxon>
        <taxon>Anthozoa</taxon>
        <taxon>Hexacorallia</taxon>
        <taxon>Scleractinia</taxon>
        <taxon>Astrocoeniina</taxon>
        <taxon>Pocilloporidae</taxon>
        <taxon>Pocillopora</taxon>
    </lineage>
</organism>
<feature type="region of interest" description="Disordered" evidence="8">
    <location>
        <begin position="413"/>
        <end position="439"/>
    </location>
</feature>
<comment type="similarity">
    <text evidence="2">Belongs to the TAF2 family.</text>
</comment>
<dbReference type="InterPro" id="IPR042097">
    <property type="entry name" value="Aminopeptidase_N-like_N_sf"/>
</dbReference>
<evidence type="ECO:0000256" key="7">
    <source>
        <dbReference type="ARBA" id="ARBA00033345"/>
    </source>
</evidence>
<dbReference type="InterPro" id="IPR037813">
    <property type="entry name" value="TAF2"/>
</dbReference>
<dbReference type="InterPro" id="IPR016024">
    <property type="entry name" value="ARM-type_fold"/>
</dbReference>